<comment type="caution">
    <text evidence="1">The sequence shown here is derived from an EMBL/GenBank/DDBJ whole genome shotgun (WGS) entry which is preliminary data.</text>
</comment>
<dbReference type="AlphaFoldDB" id="A0AAP2RIP2"/>
<sequence length="83" mass="9759">MSFNILDNSQEKYFYRTQVQTVKRVQEFLTVHPDRHDAALAELKTPATFLKGQTKSMIWELGIIKTKKNTCLWRFAQLSLIKN</sequence>
<dbReference type="Proteomes" id="UP001299265">
    <property type="component" value="Unassembled WGS sequence"/>
</dbReference>
<name>A0AAP2RIP2_9FIRM</name>
<evidence type="ECO:0000313" key="2">
    <source>
        <dbReference type="Proteomes" id="UP001299265"/>
    </source>
</evidence>
<accession>A0AAP2RIP2</accession>
<protein>
    <submittedName>
        <fullName evidence="1">Uncharacterized protein</fullName>
    </submittedName>
</protein>
<organism evidence="1 2">
    <name type="scientific">Lientehia hominis</name>
    <dbReference type="NCBI Taxonomy" id="2897778"/>
    <lineage>
        <taxon>Bacteria</taxon>
        <taxon>Bacillati</taxon>
        <taxon>Bacillota</taxon>
        <taxon>Clostridia</taxon>
        <taxon>Lachnospirales</taxon>
        <taxon>Lachnospiraceae</taxon>
        <taxon>Lientehia</taxon>
    </lineage>
</organism>
<proteinExistence type="predicted"/>
<dbReference type="RefSeq" id="WP_231061498.1">
    <property type="nucleotide sequence ID" value="NZ_JAJNOR010000001.1"/>
</dbReference>
<evidence type="ECO:0000313" key="1">
    <source>
        <dbReference type="EMBL" id="MCD2491573.1"/>
    </source>
</evidence>
<keyword evidence="2" id="KW-1185">Reference proteome</keyword>
<reference evidence="1 2" key="1">
    <citation type="submission" date="2021-11" db="EMBL/GenBank/DDBJ databases">
        <title>Lacrimispora sp. nov. NSJ-141 isolated from human feces.</title>
        <authorList>
            <person name="Abdugheni R."/>
        </authorList>
    </citation>
    <scope>NUCLEOTIDE SEQUENCE [LARGE SCALE GENOMIC DNA]</scope>
    <source>
        <strain evidence="1 2">NSJ-141</strain>
    </source>
</reference>
<dbReference type="EMBL" id="JAJNOR010000001">
    <property type="protein sequence ID" value="MCD2491573.1"/>
    <property type="molecule type" value="Genomic_DNA"/>
</dbReference>
<gene>
    <name evidence="1" type="ORF">LQE92_02885</name>
</gene>